<keyword evidence="3" id="KW-0687">Ribonucleoprotein</keyword>
<dbReference type="EMBL" id="QKKF02016154">
    <property type="protein sequence ID" value="RZF41777.1"/>
    <property type="molecule type" value="Genomic_DNA"/>
</dbReference>
<dbReference type="SUPFAM" id="SSF47973">
    <property type="entry name" value="Ribosomal protein S7"/>
    <property type="match status" value="1"/>
</dbReference>
<dbReference type="InterPro" id="IPR036823">
    <property type="entry name" value="Ribosomal_uS7_dom_sf"/>
</dbReference>
<dbReference type="STRING" id="195883.A0A482X7U7"/>
<evidence type="ECO:0000256" key="1">
    <source>
        <dbReference type="ARBA" id="ARBA00007151"/>
    </source>
</evidence>
<evidence type="ECO:0000259" key="4">
    <source>
        <dbReference type="Pfam" id="PF00177"/>
    </source>
</evidence>
<evidence type="ECO:0000256" key="3">
    <source>
        <dbReference type="ARBA" id="ARBA00023274"/>
    </source>
</evidence>
<organism evidence="5 6">
    <name type="scientific">Laodelphax striatellus</name>
    <name type="common">Small brown planthopper</name>
    <name type="synonym">Delphax striatella</name>
    <dbReference type="NCBI Taxonomy" id="195883"/>
    <lineage>
        <taxon>Eukaryota</taxon>
        <taxon>Metazoa</taxon>
        <taxon>Ecdysozoa</taxon>
        <taxon>Arthropoda</taxon>
        <taxon>Hexapoda</taxon>
        <taxon>Insecta</taxon>
        <taxon>Pterygota</taxon>
        <taxon>Neoptera</taxon>
        <taxon>Paraneoptera</taxon>
        <taxon>Hemiptera</taxon>
        <taxon>Auchenorrhyncha</taxon>
        <taxon>Fulgoroidea</taxon>
        <taxon>Delphacidae</taxon>
        <taxon>Criomorphinae</taxon>
        <taxon>Laodelphax</taxon>
    </lineage>
</organism>
<proteinExistence type="inferred from homology"/>
<dbReference type="InterPro" id="IPR000235">
    <property type="entry name" value="Ribosomal_uS7"/>
</dbReference>
<dbReference type="GO" id="GO:0006412">
    <property type="term" value="P:translation"/>
    <property type="evidence" value="ECO:0007669"/>
    <property type="project" value="InterPro"/>
</dbReference>
<evidence type="ECO:0000313" key="6">
    <source>
        <dbReference type="Proteomes" id="UP000291343"/>
    </source>
</evidence>
<gene>
    <name evidence="5" type="ORF">LSTR_LSTR012294</name>
</gene>
<protein>
    <recommendedName>
        <fullName evidence="4">Small ribosomal subunit protein uS7 domain-containing protein</fullName>
    </recommendedName>
</protein>
<dbReference type="PANTHER" id="PTHR11205">
    <property type="entry name" value="RIBOSOMAL PROTEIN S7"/>
    <property type="match status" value="1"/>
</dbReference>
<dbReference type="Pfam" id="PF00177">
    <property type="entry name" value="Ribosomal_S7"/>
    <property type="match status" value="1"/>
</dbReference>
<comment type="caution">
    <text evidence="5">The sequence shown here is derived from an EMBL/GenBank/DDBJ whole genome shotgun (WGS) entry which is preliminary data.</text>
</comment>
<evidence type="ECO:0000256" key="2">
    <source>
        <dbReference type="ARBA" id="ARBA00022980"/>
    </source>
</evidence>
<dbReference type="CDD" id="cd14870">
    <property type="entry name" value="uS7_Mitochondria_Mammalian"/>
    <property type="match status" value="1"/>
</dbReference>
<reference evidence="5 6" key="1">
    <citation type="journal article" date="2017" name="Gigascience">
        <title>Genome sequence of the small brown planthopper, Laodelphax striatellus.</title>
        <authorList>
            <person name="Zhu J."/>
            <person name="Jiang F."/>
            <person name="Wang X."/>
            <person name="Yang P."/>
            <person name="Bao Y."/>
            <person name="Zhao W."/>
            <person name="Wang W."/>
            <person name="Lu H."/>
            <person name="Wang Q."/>
            <person name="Cui N."/>
            <person name="Li J."/>
            <person name="Chen X."/>
            <person name="Luo L."/>
            <person name="Yu J."/>
            <person name="Kang L."/>
            <person name="Cui F."/>
        </authorList>
    </citation>
    <scope>NUCLEOTIDE SEQUENCE [LARGE SCALE GENOMIC DNA]</scope>
    <source>
        <strain evidence="5">Lst14</strain>
    </source>
</reference>
<dbReference type="AlphaFoldDB" id="A0A482X7U7"/>
<keyword evidence="6" id="KW-1185">Reference proteome</keyword>
<dbReference type="OrthoDB" id="9972728at2759"/>
<dbReference type="SMR" id="A0A482X7U7"/>
<dbReference type="InParanoid" id="A0A482X7U7"/>
<keyword evidence="2" id="KW-0689">Ribosomal protein</keyword>
<dbReference type="PIRSF" id="PIRSF002122">
    <property type="entry name" value="RPS7p_RPS7a_RPS5e_RPS7o"/>
    <property type="match status" value="1"/>
</dbReference>
<feature type="domain" description="Small ribosomal subunit protein uS7" evidence="4">
    <location>
        <begin position="75"/>
        <end position="222"/>
    </location>
</feature>
<dbReference type="Proteomes" id="UP000291343">
    <property type="component" value="Unassembled WGS sequence"/>
</dbReference>
<comment type="similarity">
    <text evidence="1">Belongs to the universal ribosomal protein uS7 family.</text>
</comment>
<name>A0A482X7U7_LAOST</name>
<evidence type="ECO:0000313" key="5">
    <source>
        <dbReference type="EMBL" id="RZF41777.1"/>
    </source>
</evidence>
<dbReference type="Gene3D" id="1.10.455.10">
    <property type="entry name" value="Ribosomal protein S7 domain"/>
    <property type="match status" value="1"/>
</dbReference>
<dbReference type="GO" id="GO:1990904">
    <property type="term" value="C:ribonucleoprotein complex"/>
    <property type="evidence" value="ECO:0007669"/>
    <property type="project" value="UniProtKB-KW"/>
</dbReference>
<accession>A0A482X7U7</accession>
<dbReference type="FunCoup" id="A0A482X7U7">
    <property type="interactions" value="583"/>
</dbReference>
<dbReference type="GO" id="GO:0005840">
    <property type="term" value="C:ribosome"/>
    <property type="evidence" value="ECO:0007669"/>
    <property type="project" value="UniProtKB-KW"/>
</dbReference>
<dbReference type="InterPro" id="IPR023798">
    <property type="entry name" value="Ribosomal_uS7_dom"/>
</dbReference>
<sequence>MSSLILKLQFQLLKSCNNLWTIGQISKYSQYSKQYVNPVPTKQDQQLLEESGEIKPLKFLPIKAACNNENSLYNYDPVVRKFHNFLMRGGNKDLARSLLDKAFENVKRMQLARYHKETDPEEKAKIITDPLKILHKAVENCKPLLVLISVKRGGAYYQVPMPIRETTATFYSMNWLIEAGSDKARTSRWHDRMAIELIDASENKGRVIKRKQDLHKQCEANRAYAHYRWG</sequence>